<dbReference type="Pfam" id="PF07687">
    <property type="entry name" value="M20_dimer"/>
    <property type="match status" value="1"/>
</dbReference>
<dbReference type="SUPFAM" id="SSF53187">
    <property type="entry name" value="Zn-dependent exopeptidases"/>
    <property type="match status" value="1"/>
</dbReference>
<dbReference type="SUPFAM" id="SSF55031">
    <property type="entry name" value="Bacterial exopeptidase dimerisation domain"/>
    <property type="match status" value="1"/>
</dbReference>
<dbReference type="PANTHER" id="PTHR45962:SF1">
    <property type="entry name" value="N-FATTY-ACYL-AMINO ACID SYNTHASE_HYDROLASE PM20D1"/>
    <property type="match status" value="1"/>
</dbReference>
<dbReference type="STRING" id="1117702.AQZ52_16465"/>
<evidence type="ECO:0000313" key="9">
    <source>
        <dbReference type="Proteomes" id="UP000058012"/>
    </source>
</evidence>
<keyword evidence="5" id="KW-0862">Zinc</keyword>
<evidence type="ECO:0000256" key="2">
    <source>
        <dbReference type="ARBA" id="ARBA00022670"/>
    </source>
</evidence>
<dbReference type="AlphaFoldDB" id="A0A124JTX7"/>
<reference evidence="8 9" key="1">
    <citation type="submission" date="2015-10" db="EMBL/GenBank/DDBJ databases">
        <title>Draft genome sequence of Novosphingobium fuchskuhlense DSM 25065 isolated from a surface water sample of the southwest basin of Lake Grosse Fuchskuhle.</title>
        <authorList>
            <person name="Ruckert C."/>
            <person name="Winkler A."/>
            <person name="Glaeser J."/>
            <person name="Grossart H.-P."/>
            <person name="Kalinowski J."/>
            <person name="Glaeser S."/>
        </authorList>
    </citation>
    <scope>NUCLEOTIDE SEQUENCE [LARGE SCALE GENOMIC DNA]</scope>
    <source>
        <strain evidence="8 9">FNE08-7</strain>
    </source>
</reference>
<dbReference type="Pfam" id="PF01546">
    <property type="entry name" value="Peptidase_M20"/>
    <property type="match status" value="1"/>
</dbReference>
<feature type="domain" description="Peptidase M20 dimerisation" evidence="7">
    <location>
        <begin position="229"/>
        <end position="376"/>
    </location>
</feature>
<dbReference type="PANTHER" id="PTHR45962">
    <property type="entry name" value="N-FATTY-ACYL-AMINO ACID SYNTHASE/HYDROLASE PM20D1"/>
    <property type="match status" value="1"/>
</dbReference>
<comment type="caution">
    <text evidence="8">The sequence shown here is derived from an EMBL/GenBank/DDBJ whole genome shotgun (WGS) entry which is preliminary data.</text>
</comment>
<evidence type="ECO:0000259" key="7">
    <source>
        <dbReference type="Pfam" id="PF07687"/>
    </source>
</evidence>
<evidence type="ECO:0000256" key="3">
    <source>
        <dbReference type="ARBA" id="ARBA00022723"/>
    </source>
</evidence>
<evidence type="ECO:0000256" key="6">
    <source>
        <dbReference type="SAM" id="SignalP"/>
    </source>
</evidence>
<evidence type="ECO:0000256" key="4">
    <source>
        <dbReference type="ARBA" id="ARBA00022801"/>
    </source>
</evidence>
<protein>
    <recommendedName>
        <fullName evidence="7">Peptidase M20 dimerisation domain-containing protein</fullName>
    </recommendedName>
</protein>
<organism evidence="8 9">
    <name type="scientific">Novosphingobium fuchskuhlense</name>
    <dbReference type="NCBI Taxonomy" id="1117702"/>
    <lineage>
        <taxon>Bacteria</taxon>
        <taxon>Pseudomonadati</taxon>
        <taxon>Pseudomonadota</taxon>
        <taxon>Alphaproteobacteria</taxon>
        <taxon>Sphingomonadales</taxon>
        <taxon>Sphingomonadaceae</taxon>
        <taxon>Novosphingobium</taxon>
    </lineage>
</organism>
<keyword evidence="9" id="KW-1185">Reference proteome</keyword>
<dbReference type="InterPro" id="IPR011650">
    <property type="entry name" value="Peptidase_M20_dimer"/>
</dbReference>
<gene>
    <name evidence="8" type="ORF">AQZ52_16465</name>
</gene>
<keyword evidence="2" id="KW-0645">Protease</keyword>
<keyword evidence="3" id="KW-0479">Metal-binding</keyword>
<feature type="signal peptide" evidence="6">
    <location>
        <begin position="1"/>
        <end position="34"/>
    </location>
</feature>
<keyword evidence="6" id="KW-0732">Signal</keyword>
<dbReference type="Gene3D" id="1.10.150.900">
    <property type="match status" value="1"/>
</dbReference>
<dbReference type="Gene3D" id="3.30.70.360">
    <property type="match status" value="1"/>
</dbReference>
<proteinExistence type="inferred from homology"/>
<name>A0A124JTX7_9SPHN</name>
<dbReference type="GO" id="GO:0006508">
    <property type="term" value="P:proteolysis"/>
    <property type="evidence" value="ECO:0007669"/>
    <property type="project" value="UniProtKB-KW"/>
</dbReference>
<comment type="similarity">
    <text evidence="1">Belongs to the peptidase M20A family.</text>
</comment>
<dbReference type="NCBIfam" id="NF006596">
    <property type="entry name" value="PRK09133.1"/>
    <property type="match status" value="1"/>
</dbReference>
<dbReference type="GO" id="GO:0046872">
    <property type="term" value="F:metal ion binding"/>
    <property type="evidence" value="ECO:0007669"/>
    <property type="project" value="UniProtKB-KW"/>
</dbReference>
<keyword evidence="4" id="KW-0378">Hydrolase</keyword>
<dbReference type="Gene3D" id="3.40.630.10">
    <property type="entry name" value="Zn peptidases"/>
    <property type="match status" value="1"/>
</dbReference>
<dbReference type="InterPro" id="IPR002933">
    <property type="entry name" value="Peptidase_M20"/>
</dbReference>
<dbReference type="EMBL" id="LLZS01000009">
    <property type="protein sequence ID" value="KUR70639.1"/>
    <property type="molecule type" value="Genomic_DNA"/>
</dbReference>
<dbReference type="GO" id="GO:0008233">
    <property type="term" value="F:peptidase activity"/>
    <property type="evidence" value="ECO:0007669"/>
    <property type="project" value="UniProtKB-KW"/>
</dbReference>
<dbReference type="Proteomes" id="UP000058012">
    <property type="component" value="Unassembled WGS sequence"/>
</dbReference>
<dbReference type="InterPro" id="IPR036264">
    <property type="entry name" value="Bact_exopeptidase_dim_dom"/>
</dbReference>
<dbReference type="OrthoDB" id="9809784at2"/>
<evidence type="ECO:0000256" key="1">
    <source>
        <dbReference type="ARBA" id="ARBA00006247"/>
    </source>
</evidence>
<feature type="chain" id="PRO_5007174814" description="Peptidase M20 dimerisation domain-containing protein" evidence="6">
    <location>
        <begin position="35"/>
        <end position="480"/>
    </location>
</feature>
<evidence type="ECO:0000313" key="8">
    <source>
        <dbReference type="EMBL" id="KUR70639.1"/>
    </source>
</evidence>
<accession>A0A124JTX7</accession>
<evidence type="ECO:0000256" key="5">
    <source>
        <dbReference type="ARBA" id="ARBA00022833"/>
    </source>
</evidence>
<sequence length="480" mass="51334">MASKAPPQESHNAMSLSRIAIASVLALSPLPALAAAPAGYPAAEAQVLDLATKSIAIRSVRGENNRTIDVAKLYKQALLAGGWKDSDIEITPVDDTAYIIATWPGSDPKLKPLVISGHMDVVEAKPSDWKRDPFTPVVEDGILYGRGATDMKFNGAVAVSSLIELRRSGFKPRRTIVIEFSGDEETVMKTTGLLSEKLKNAELVINADAGGGKLDEATGKPLYWVWDGAEKTYADFKLEVTNPGGHSSAPRPENAIVQLAQALVKVGAYKFPAEQNALTKAYFTQAAPFEADPKIAAAMRAFAASITDENAIAVLRANPATVGKVGTTCVPTMADAGHALNALPQRAAAYINCRIFPGHTRAEIMDELAKVVNQPEVKLIDVTEGSFETAASPMRADFVAASTKAIRKAWGKDLAVVPSQSSGATDSMYFRRLGIPAYGASSTFTKDSEEFSHGLNERVRLENIRPGVTYYLSLLTDLAK</sequence>
<dbReference type="InterPro" id="IPR047177">
    <property type="entry name" value="Pept_M20A"/>
</dbReference>